<dbReference type="EMBL" id="CP136895">
    <property type="protein sequence ID" value="WOL10223.1"/>
    <property type="molecule type" value="Genomic_DNA"/>
</dbReference>
<accession>A0AAQ3KNN0</accession>
<feature type="region of interest" description="Disordered" evidence="1">
    <location>
        <begin position="1"/>
        <end position="93"/>
    </location>
</feature>
<dbReference type="AlphaFoldDB" id="A0AAQ3KNN0"/>
<gene>
    <name evidence="2" type="ORF">Cni_G18977</name>
</gene>
<feature type="compositionally biased region" description="Low complexity" evidence="1">
    <location>
        <begin position="47"/>
        <end position="77"/>
    </location>
</feature>
<organism evidence="2 3">
    <name type="scientific">Canna indica</name>
    <name type="common">Indian-shot</name>
    <dbReference type="NCBI Taxonomy" id="4628"/>
    <lineage>
        <taxon>Eukaryota</taxon>
        <taxon>Viridiplantae</taxon>
        <taxon>Streptophyta</taxon>
        <taxon>Embryophyta</taxon>
        <taxon>Tracheophyta</taxon>
        <taxon>Spermatophyta</taxon>
        <taxon>Magnoliopsida</taxon>
        <taxon>Liliopsida</taxon>
        <taxon>Zingiberales</taxon>
        <taxon>Cannaceae</taxon>
        <taxon>Canna</taxon>
    </lineage>
</organism>
<evidence type="ECO:0000256" key="1">
    <source>
        <dbReference type="SAM" id="MobiDB-lite"/>
    </source>
</evidence>
<evidence type="ECO:0000313" key="2">
    <source>
        <dbReference type="EMBL" id="WOL10223.1"/>
    </source>
</evidence>
<protein>
    <submittedName>
        <fullName evidence="2">Uncharacterized protein</fullName>
    </submittedName>
</protein>
<reference evidence="2 3" key="1">
    <citation type="submission" date="2023-10" db="EMBL/GenBank/DDBJ databases">
        <title>Chromosome-scale genome assembly provides insights into flower coloration mechanisms of Canna indica.</title>
        <authorList>
            <person name="Li C."/>
        </authorList>
    </citation>
    <scope>NUCLEOTIDE SEQUENCE [LARGE SCALE GENOMIC DNA]</scope>
    <source>
        <tissue evidence="2">Flower</tissue>
    </source>
</reference>
<evidence type="ECO:0000313" key="3">
    <source>
        <dbReference type="Proteomes" id="UP001327560"/>
    </source>
</evidence>
<proteinExistence type="predicted"/>
<keyword evidence="3" id="KW-1185">Reference proteome</keyword>
<sequence>MSSSSARRFSACYPSASMRSTSTALTAPPAHCADARSTPRTPPRSPTPLALASCSPPNGTTTAASSSSSFSSSGKRTSPPPCGVAFGRRRRPRHAKETIKGDKFFHKVKHKIIVSDVVFKGRWSALSSSDLLSLDCNMLKFTSSDRFTAAKEMKSVEDDGDEKTLLEIKVNRSMSEITYLSRLSEQRDTQRGEKDEMLGRLWLPIARQTVQCFVGRTDSILNTEARKNSAIHSTHLS</sequence>
<dbReference type="Proteomes" id="UP001327560">
    <property type="component" value="Chromosome 6"/>
</dbReference>
<name>A0AAQ3KNN0_9LILI</name>